<dbReference type="InterPro" id="IPR050327">
    <property type="entry name" value="Proton-linked_MCT"/>
</dbReference>
<evidence type="ECO:0000256" key="2">
    <source>
        <dbReference type="ARBA" id="ARBA00006727"/>
    </source>
</evidence>
<comment type="subcellular location">
    <subcellularLocation>
        <location evidence="1">Membrane</location>
        <topology evidence="1">Multi-pass membrane protein</topology>
    </subcellularLocation>
</comment>
<comment type="caution">
    <text evidence="7">The sequence shown here is derived from an EMBL/GenBank/DDBJ whole genome shotgun (WGS) entry which is preliminary data.</text>
</comment>
<feature type="transmembrane region" description="Helical" evidence="5">
    <location>
        <begin position="385"/>
        <end position="407"/>
    </location>
</feature>
<evidence type="ECO:0000256" key="1">
    <source>
        <dbReference type="ARBA" id="ARBA00004141"/>
    </source>
</evidence>
<keyword evidence="5" id="KW-0472">Membrane</keyword>
<feature type="transmembrane region" description="Helical" evidence="5">
    <location>
        <begin position="327"/>
        <end position="344"/>
    </location>
</feature>
<feature type="transmembrane region" description="Helical" evidence="5">
    <location>
        <begin position="181"/>
        <end position="201"/>
    </location>
</feature>
<feature type="transmembrane region" description="Helical" evidence="5">
    <location>
        <begin position="298"/>
        <end position="315"/>
    </location>
</feature>
<name>A0A9P9J803_9HYPO</name>
<keyword evidence="8" id="KW-1185">Reference proteome</keyword>
<dbReference type="GO" id="GO:0022857">
    <property type="term" value="F:transmembrane transporter activity"/>
    <property type="evidence" value="ECO:0007669"/>
    <property type="project" value="InterPro"/>
</dbReference>
<evidence type="ECO:0000313" key="7">
    <source>
        <dbReference type="EMBL" id="KAH7148862.1"/>
    </source>
</evidence>
<feature type="compositionally biased region" description="Polar residues" evidence="4">
    <location>
        <begin position="507"/>
        <end position="516"/>
    </location>
</feature>
<feature type="region of interest" description="Disordered" evidence="4">
    <location>
        <begin position="470"/>
        <end position="516"/>
    </location>
</feature>
<proteinExistence type="inferred from homology"/>
<protein>
    <submittedName>
        <fullName evidence="7">Major facilitator superfamily domain-containing protein</fullName>
    </submittedName>
</protein>
<feature type="transmembrane region" description="Helical" evidence="5">
    <location>
        <begin position="213"/>
        <end position="233"/>
    </location>
</feature>
<dbReference type="Pfam" id="PF07690">
    <property type="entry name" value="MFS_1"/>
    <property type="match status" value="1"/>
</dbReference>
<dbReference type="AlphaFoldDB" id="A0A9P9J803"/>
<feature type="transmembrane region" description="Helical" evidence="5">
    <location>
        <begin position="54"/>
        <end position="75"/>
    </location>
</feature>
<evidence type="ECO:0000256" key="4">
    <source>
        <dbReference type="SAM" id="MobiDB-lite"/>
    </source>
</evidence>
<accession>A0A9P9J803</accession>
<dbReference type="EMBL" id="JAGMUV010000007">
    <property type="protein sequence ID" value="KAH7148862.1"/>
    <property type="molecule type" value="Genomic_DNA"/>
</dbReference>
<dbReference type="InterPro" id="IPR011701">
    <property type="entry name" value="MFS"/>
</dbReference>
<feature type="transmembrane region" description="Helical" evidence="5">
    <location>
        <begin position="350"/>
        <end position="373"/>
    </location>
</feature>
<evidence type="ECO:0000256" key="5">
    <source>
        <dbReference type="SAM" id="Phobius"/>
    </source>
</evidence>
<sequence>MATATPFETQGPIDPHSPPELSPTTSRSSGPGILEVIPGPVVEESAIPDGGLRAWLVVFGGFLNFTTSFGLMNSFGVFQTFYARNLLSNEDRSTVAWIGGVQLFMMFIGGLVCGPLFDRWGARRIMIPGAAICLLSYITASFSDQFYQLLIAQGFLFGIRNAMLYHPTAGAIAEWFDEHRGLALGLAVSGSSIGGILWPFVIGKLLPTVRFAWTYRVLAFASLPVLIIACCLVQERQNARGRNIHGYKLQSPPSVFREIFQRQYLVLCASLFFVLIGMLIPFNYIGSYAVDHNLDASMGGRLLSICYVGSVVGRISTGWAADRLGRFNVLIAMSFATSTLIFSWTKMTSLAGQIAFAVLYGLFAGGLVPLGSACVAQTTTDMGHLGLRIGVMIALCSPGALTANTIGGELFKTSLRWNAVHAFAGSAVLFGAVGLLFEVDPVSGTFQGLDMLVVPLQPYFQESWGLIEEHTAPNSPPFEPNSFSAIPTPDRYGRNGLRSNDAALRRSSGSDPPTAR</sequence>
<keyword evidence="5" id="KW-0812">Transmembrane</keyword>
<gene>
    <name evidence="7" type="ORF">EDB81DRAFT_868942</name>
</gene>
<evidence type="ECO:0000313" key="8">
    <source>
        <dbReference type="Proteomes" id="UP000738349"/>
    </source>
</evidence>
<dbReference type="PROSITE" id="PS50850">
    <property type="entry name" value="MFS"/>
    <property type="match status" value="1"/>
</dbReference>
<keyword evidence="5" id="KW-1133">Transmembrane helix</keyword>
<dbReference type="PANTHER" id="PTHR11360:SF177">
    <property type="entry name" value="RIBOFLAVIN TRANSPORTER MCH5"/>
    <property type="match status" value="1"/>
</dbReference>
<feature type="transmembrane region" description="Helical" evidence="5">
    <location>
        <begin position="264"/>
        <end position="286"/>
    </location>
</feature>
<dbReference type="Proteomes" id="UP000738349">
    <property type="component" value="Unassembled WGS sequence"/>
</dbReference>
<dbReference type="CDD" id="cd17352">
    <property type="entry name" value="MFS_MCT_SLC16"/>
    <property type="match status" value="1"/>
</dbReference>
<dbReference type="InterPro" id="IPR036259">
    <property type="entry name" value="MFS_trans_sf"/>
</dbReference>
<feature type="domain" description="Major facilitator superfamily (MFS) profile" evidence="6">
    <location>
        <begin position="53"/>
        <end position="443"/>
    </location>
</feature>
<comment type="similarity">
    <text evidence="2">Belongs to the major facilitator superfamily. Monocarboxylate porter (TC 2.A.1.13) family.</text>
</comment>
<keyword evidence="3" id="KW-0325">Glycoprotein</keyword>
<evidence type="ECO:0000256" key="3">
    <source>
        <dbReference type="ARBA" id="ARBA00023180"/>
    </source>
</evidence>
<dbReference type="Gene3D" id="1.20.1250.20">
    <property type="entry name" value="MFS general substrate transporter like domains"/>
    <property type="match status" value="2"/>
</dbReference>
<dbReference type="InterPro" id="IPR020846">
    <property type="entry name" value="MFS_dom"/>
</dbReference>
<feature type="region of interest" description="Disordered" evidence="4">
    <location>
        <begin position="1"/>
        <end position="33"/>
    </location>
</feature>
<dbReference type="GO" id="GO:0016020">
    <property type="term" value="C:membrane"/>
    <property type="evidence" value="ECO:0007669"/>
    <property type="project" value="UniProtKB-SubCell"/>
</dbReference>
<reference evidence="7" key="1">
    <citation type="journal article" date="2021" name="Nat. Commun.">
        <title>Genetic determinants of endophytism in the Arabidopsis root mycobiome.</title>
        <authorList>
            <person name="Mesny F."/>
            <person name="Miyauchi S."/>
            <person name="Thiergart T."/>
            <person name="Pickel B."/>
            <person name="Atanasova L."/>
            <person name="Karlsson M."/>
            <person name="Huettel B."/>
            <person name="Barry K.W."/>
            <person name="Haridas S."/>
            <person name="Chen C."/>
            <person name="Bauer D."/>
            <person name="Andreopoulos W."/>
            <person name="Pangilinan J."/>
            <person name="LaButti K."/>
            <person name="Riley R."/>
            <person name="Lipzen A."/>
            <person name="Clum A."/>
            <person name="Drula E."/>
            <person name="Henrissat B."/>
            <person name="Kohler A."/>
            <person name="Grigoriev I.V."/>
            <person name="Martin F.M."/>
            <person name="Hacquard S."/>
        </authorList>
    </citation>
    <scope>NUCLEOTIDE SEQUENCE</scope>
    <source>
        <strain evidence="7">MPI-CAGE-AT-0147</strain>
    </source>
</reference>
<dbReference type="PANTHER" id="PTHR11360">
    <property type="entry name" value="MONOCARBOXYLATE TRANSPORTER"/>
    <property type="match status" value="1"/>
</dbReference>
<feature type="transmembrane region" description="Helical" evidence="5">
    <location>
        <begin position="419"/>
        <end position="437"/>
    </location>
</feature>
<dbReference type="SUPFAM" id="SSF103473">
    <property type="entry name" value="MFS general substrate transporter"/>
    <property type="match status" value="1"/>
</dbReference>
<feature type="transmembrane region" description="Helical" evidence="5">
    <location>
        <begin position="95"/>
        <end position="113"/>
    </location>
</feature>
<organism evidence="7 8">
    <name type="scientific">Dactylonectria macrodidyma</name>
    <dbReference type="NCBI Taxonomy" id="307937"/>
    <lineage>
        <taxon>Eukaryota</taxon>
        <taxon>Fungi</taxon>
        <taxon>Dikarya</taxon>
        <taxon>Ascomycota</taxon>
        <taxon>Pezizomycotina</taxon>
        <taxon>Sordariomycetes</taxon>
        <taxon>Hypocreomycetidae</taxon>
        <taxon>Hypocreales</taxon>
        <taxon>Nectriaceae</taxon>
        <taxon>Dactylonectria</taxon>
    </lineage>
</organism>
<dbReference type="OrthoDB" id="6499973at2759"/>
<evidence type="ECO:0000259" key="6">
    <source>
        <dbReference type="PROSITE" id="PS50850"/>
    </source>
</evidence>